<dbReference type="Proteomes" id="UP000002745">
    <property type="component" value="Chromosome"/>
</dbReference>
<keyword evidence="3" id="KW-1185">Reference proteome</keyword>
<name>C6XM85_HIRBI</name>
<dbReference type="PROSITE" id="PS50943">
    <property type="entry name" value="HTH_CROC1"/>
    <property type="match status" value="1"/>
</dbReference>
<evidence type="ECO:0000313" key="2">
    <source>
        <dbReference type="EMBL" id="ACT58028.1"/>
    </source>
</evidence>
<dbReference type="RefSeq" id="WP_012778186.1">
    <property type="nucleotide sequence ID" value="NC_012982.1"/>
</dbReference>
<dbReference type="InterPro" id="IPR001387">
    <property type="entry name" value="Cro/C1-type_HTH"/>
</dbReference>
<evidence type="ECO:0000259" key="1">
    <source>
        <dbReference type="PROSITE" id="PS50943"/>
    </source>
</evidence>
<dbReference type="STRING" id="582402.Hbal_0326"/>
<dbReference type="EMBL" id="CP001678">
    <property type="protein sequence ID" value="ACT58028.1"/>
    <property type="molecule type" value="Genomic_DNA"/>
</dbReference>
<feature type="domain" description="HTH cro/C1-type" evidence="1">
    <location>
        <begin position="32"/>
        <end position="62"/>
    </location>
</feature>
<proteinExistence type="predicted"/>
<dbReference type="KEGG" id="hba:Hbal_0326"/>
<evidence type="ECO:0000313" key="3">
    <source>
        <dbReference type="Proteomes" id="UP000002745"/>
    </source>
</evidence>
<dbReference type="OrthoDB" id="7363968at2"/>
<dbReference type="HOGENOM" id="CLU_2193347_0_0_5"/>
<sequence>MSMADRIEARLIELELSPRAASLQAGLNSHFLQKVLSNTSKGINTDNLIALAKVLGVHPGWLLTGEGCVENESCQSVLDIWSRLIDEGDRQTWLNVGEALANKNVQSR</sequence>
<dbReference type="SUPFAM" id="SSF47413">
    <property type="entry name" value="lambda repressor-like DNA-binding domains"/>
    <property type="match status" value="1"/>
</dbReference>
<dbReference type="InterPro" id="IPR010982">
    <property type="entry name" value="Lambda_DNA-bd_dom_sf"/>
</dbReference>
<dbReference type="SMART" id="SM00530">
    <property type="entry name" value="HTH_XRE"/>
    <property type="match status" value="1"/>
</dbReference>
<protein>
    <submittedName>
        <fullName evidence="2">Helix-turn-helix domain protein</fullName>
    </submittedName>
</protein>
<dbReference type="CDD" id="cd00093">
    <property type="entry name" value="HTH_XRE"/>
    <property type="match status" value="1"/>
</dbReference>
<organism evidence="2 3">
    <name type="scientific">Hirschia baltica (strain ATCC 49814 / DSM 5838 / IFAM 1418)</name>
    <dbReference type="NCBI Taxonomy" id="582402"/>
    <lineage>
        <taxon>Bacteria</taxon>
        <taxon>Pseudomonadati</taxon>
        <taxon>Pseudomonadota</taxon>
        <taxon>Alphaproteobacteria</taxon>
        <taxon>Hyphomonadales</taxon>
        <taxon>Hyphomonadaceae</taxon>
        <taxon>Hirschia</taxon>
    </lineage>
</organism>
<accession>C6XM85</accession>
<gene>
    <name evidence="2" type="ordered locus">Hbal_0326</name>
</gene>
<dbReference type="AlphaFoldDB" id="C6XM85"/>
<dbReference type="GO" id="GO:0003677">
    <property type="term" value="F:DNA binding"/>
    <property type="evidence" value="ECO:0007669"/>
    <property type="project" value="InterPro"/>
</dbReference>
<dbReference type="Gene3D" id="1.10.260.40">
    <property type="entry name" value="lambda repressor-like DNA-binding domains"/>
    <property type="match status" value="1"/>
</dbReference>
<reference evidence="3" key="1">
    <citation type="journal article" date="2011" name="J. Bacteriol.">
        <title>Genome sequences of eight morphologically diverse alphaproteobacteria.</title>
        <authorList>
            <consortium name="US DOE Joint Genome Institute"/>
            <person name="Brown P.J."/>
            <person name="Kysela D.T."/>
            <person name="Buechlein A."/>
            <person name="Hemmerich C."/>
            <person name="Brun Y.V."/>
        </authorList>
    </citation>
    <scope>NUCLEOTIDE SEQUENCE [LARGE SCALE GENOMIC DNA]</scope>
    <source>
        <strain evidence="3">ATCC 49814 / DSM 5838 / IFAM 1418</strain>
    </source>
</reference>